<evidence type="ECO:0000259" key="10">
    <source>
        <dbReference type="PROSITE" id="PS50928"/>
    </source>
</evidence>
<keyword evidence="12" id="KW-1185">Reference proteome</keyword>
<dbReference type="PANTHER" id="PTHR43386:SF1">
    <property type="entry name" value="D,D-DIPEPTIDE TRANSPORT SYSTEM PERMEASE PROTEIN DDPC-RELATED"/>
    <property type="match status" value="1"/>
</dbReference>
<dbReference type="AlphaFoldDB" id="A0A178I144"/>
<evidence type="ECO:0000256" key="6">
    <source>
        <dbReference type="ARBA" id="ARBA00022927"/>
    </source>
</evidence>
<evidence type="ECO:0000256" key="3">
    <source>
        <dbReference type="ARBA" id="ARBA00022475"/>
    </source>
</evidence>
<dbReference type="InterPro" id="IPR035906">
    <property type="entry name" value="MetI-like_sf"/>
</dbReference>
<keyword evidence="6" id="KW-0653">Protein transport</keyword>
<dbReference type="InterPro" id="IPR000515">
    <property type="entry name" value="MetI-like"/>
</dbReference>
<dbReference type="GO" id="GO:0015031">
    <property type="term" value="P:protein transport"/>
    <property type="evidence" value="ECO:0007669"/>
    <property type="project" value="UniProtKB-KW"/>
</dbReference>
<feature type="transmembrane region" description="Helical" evidence="9">
    <location>
        <begin position="131"/>
        <end position="155"/>
    </location>
</feature>
<protein>
    <submittedName>
        <fullName evidence="11">Peptide ABC transporter permease</fullName>
    </submittedName>
</protein>
<feature type="domain" description="ABC transmembrane type-1" evidence="10">
    <location>
        <begin position="96"/>
        <end position="288"/>
    </location>
</feature>
<keyword evidence="4 9" id="KW-0812">Transmembrane</keyword>
<dbReference type="PROSITE" id="PS50928">
    <property type="entry name" value="ABC_TM1"/>
    <property type="match status" value="1"/>
</dbReference>
<keyword evidence="7 9" id="KW-1133">Transmembrane helix</keyword>
<comment type="subcellular location">
    <subcellularLocation>
        <location evidence="1 9">Cell membrane</location>
        <topology evidence="1 9">Multi-pass membrane protein</topology>
    </subcellularLocation>
</comment>
<evidence type="ECO:0000313" key="12">
    <source>
        <dbReference type="Proteomes" id="UP000078389"/>
    </source>
</evidence>
<comment type="similarity">
    <text evidence="9">Belongs to the binding-protein-dependent transport system permease family.</text>
</comment>
<dbReference type="InterPro" id="IPR050366">
    <property type="entry name" value="BP-dependent_transpt_permease"/>
</dbReference>
<name>A0A178I144_9HYPH</name>
<evidence type="ECO:0000256" key="4">
    <source>
        <dbReference type="ARBA" id="ARBA00022692"/>
    </source>
</evidence>
<proteinExistence type="inferred from homology"/>
<feature type="transmembrane region" description="Helical" evidence="9">
    <location>
        <begin position="210"/>
        <end position="232"/>
    </location>
</feature>
<dbReference type="GO" id="GO:0071916">
    <property type="term" value="F:dipeptide transmembrane transporter activity"/>
    <property type="evidence" value="ECO:0007669"/>
    <property type="project" value="TreeGrafter"/>
</dbReference>
<evidence type="ECO:0000256" key="5">
    <source>
        <dbReference type="ARBA" id="ARBA00022856"/>
    </source>
</evidence>
<dbReference type="GO" id="GO:0005886">
    <property type="term" value="C:plasma membrane"/>
    <property type="evidence" value="ECO:0007669"/>
    <property type="project" value="UniProtKB-SubCell"/>
</dbReference>
<evidence type="ECO:0000256" key="1">
    <source>
        <dbReference type="ARBA" id="ARBA00004651"/>
    </source>
</evidence>
<keyword evidence="5" id="KW-0571">Peptide transport</keyword>
<organism evidence="11 12">
    <name type="scientific">Devosia elaeis</name>
    <dbReference type="NCBI Taxonomy" id="1770058"/>
    <lineage>
        <taxon>Bacteria</taxon>
        <taxon>Pseudomonadati</taxon>
        <taxon>Pseudomonadota</taxon>
        <taxon>Alphaproteobacteria</taxon>
        <taxon>Hyphomicrobiales</taxon>
        <taxon>Devosiaceae</taxon>
        <taxon>Devosia</taxon>
    </lineage>
</organism>
<evidence type="ECO:0000256" key="9">
    <source>
        <dbReference type="RuleBase" id="RU363032"/>
    </source>
</evidence>
<dbReference type="CDD" id="cd06261">
    <property type="entry name" value="TM_PBP2"/>
    <property type="match status" value="1"/>
</dbReference>
<keyword evidence="3" id="KW-1003">Cell membrane</keyword>
<reference evidence="11 12" key="1">
    <citation type="submission" date="2016-03" db="EMBL/GenBank/DDBJ databases">
        <title>Genome sequencing of Devosia sp. S37.</title>
        <authorList>
            <person name="Mohd Nor M."/>
        </authorList>
    </citation>
    <scope>NUCLEOTIDE SEQUENCE [LARGE SCALE GENOMIC DNA]</scope>
    <source>
        <strain evidence="11 12">S37</strain>
    </source>
</reference>
<keyword evidence="2 9" id="KW-0813">Transport</keyword>
<dbReference type="InterPro" id="IPR025966">
    <property type="entry name" value="OppC_N"/>
</dbReference>
<feature type="transmembrane region" description="Helical" evidence="9">
    <location>
        <begin position="161"/>
        <end position="179"/>
    </location>
</feature>
<dbReference type="EMBL" id="LVVY01000075">
    <property type="protein sequence ID" value="OAM77918.1"/>
    <property type="molecule type" value="Genomic_DNA"/>
</dbReference>
<gene>
    <name evidence="11" type="ORF">A3840_07985</name>
</gene>
<feature type="transmembrane region" description="Helical" evidence="9">
    <location>
        <begin position="37"/>
        <end position="57"/>
    </location>
</feature>
<feature type="transmembrane region" description="Helical" evidence="9">
    <location>
        <begin position="270"/>
        <end position="291"/>
    </location>
</feature>
<dbReference type="PANTHER" id="PTHR43386">
    <property type="entry name" value="OLIGOPEPTIDE TRANSPORT SYSTEM PERMEASE PROTEIN APPC"/>
    <property type="match status" value="1"/>
</dbReference>
<keyword evidence="8 9" id="KW-0472">Membrane</keyword>
<dbReference type="STRING" id="1770058.A3840_07985"/>
<dbReference type="SUPFAM" id="SSF161098">
    <property type="entry name" value="MetI-like"/>
    <property type="match status" value="1"/>
</dbReference>
<dbReference type="Pfam" id="PF12911">
    <property type="entry name" value="OppC_N"/>
    <property type="match status" value="1"/>
</dbReference>
<evidence type="ECO:0000313" key="11">
    <source>
        <dbReference type="EMBL" id="OAM77918.1"/>
    </source>
</evidence>
<evidence type="ECO:0000256" key="2">
    <source>
        <dbReference type="ARBA" id="ARBA00022448"/>
    </source>
</evidence>
<accession>A0A178I144</accession>
<feature type="transmembrane region" description="Helical" evidence="9">
    <location>
        <begin position="98"/>
        <end position="124"/>
    </location>
</feature>
<evidence type="ECO:0000256" key="7">
    <source>
        <dbReference type="ARBA" id="ARBA00022989"/>
    </source>
</evidence>
<dbReference type="Gene3D" id="1.10.3720.10">
    <property type="entry name" value="MetI-like"/>
    <property type="match status" value="1"/>
</dbReference>
<dbReference type="Proteomes" id="UP000078389">
    <property type="component" value="Unassembled WGS sequence"/>
</dbReference>
<dbReference type="Pfam" id="PF00528">
    <property type="entry name" value="BPD_transp_1"/>
    <property type="match status" value="1"/>
</dbReference>
<sequence>MAPSQAELMEELRVKPKPGWTSRLPPSLAAFVTNPKGMAGVVILLALVLFSVFGPMMSDYNPNRRAGKPHVAPGYEHVLGTTRMGKDVFTQLAYGGRISLTVGFGAGIAAALIGLAIGISAGYFGGRVDDVLTFFVNVILVLPGLPLIIVIATLVEQASPLVIGVVLALTGWGWPARTIRTQTLTLRTREFVLSAELMGERKWRIVLKEIFPNMLSFFVGGLVLGTIAAILAEAALEFIGLGDPNAVTWGTMLFWAQSNMALQSGAWWEIWPPAFAIMVTGAALVLVNFAVDEITNPQLKAGRKISLIRKFLKRRGRSADVF</sequence>
<comment type="caution">
    <text evidence="11">The sequence shown here is derived from an EMBL/GenBank/DDBJ whole genome shotgun (WGS) entry which is preliminary data.</text>
</comment>
<evidence type="ECO:0000256" key="8">
    <source>
        <dbReference type="ARBA" id="ARBA00023136"/>
    </source>
</evidence>